<keyword evidence="7" id="KW-1278">Translocase</keyword>
<dbReference type="GO" id="GO:0016887">
    <property type="term" value="F:ATP hydrolysis activity"/>
    <property type="evidence" value="ECO:0007669"/>
    <property type="project" value="InterPro"/>
</dbReference>
<feature type="domain" description="ABC transporter" evidence="9">
    <location>
        <begin position="299"/>
        <end position="527"/>
    </location>
</feature>
<gene>
    <name evidence="10" type="primary">ykoD_1</name>
    <name evidence="10" type="ORF">SPTER_03620</name>
</gene>
<keyword evidence="11" id="KW-1185">Reference proteome</keyword>
<sequence>MQAFVEWQNVTFTYKHASQPSVDQFSLQVAAGDFVLITGSTGCGKSTLLKMLNGLIPEESGGVLCGTVLVNRQDTRQLSVTQLSRTVGMVFQSPEDQIFSTTVYDETAFVLENMGMAAADINHRVDEALALVGLLNKREASVHALSGGQKQRLAVASVLAARPAILALDEPISQLDPRGATELLAVLEKINRELGITIILVEHRLHEVMPLCNRVVVMDAGKLLWEGTRAAAFGCPELFAGHGLRVPQPVDICRRLGLVSSSAGVEEAVAAIRRRYHVPAVAGTACIPAATGSGSEPAMEIQNLSFWYEQSPQPVLDHIDLFIPRGQFVALMGNNGAGKSTLLQQIGGLLTPRQGTVRVLGQPLAAVRRQVGMVLQNPDLMLFNSTVAEEVAFAPRQQQAGNGLTPYCRELILKMGLNGREEEFPLALSRGQRLRLALAAVLSCRPAVLLLDEPTTGQDIGHIEDIIVLLKEYVVQGGTVVFCTHDTEVAAGHADRVIVLCQGRLTADGPPAVVFNQDAMLRRAGLKPPAALLVARQLYGGVAMGVEEVVRYVRQGCLGSNAG</sequence>
<evidence type="ECO:0000256" key="6">
    <source>
        <dbReference type="ARBA" id="ARBA00022840"/>
    </source>
</evidence>
<dbReference type="OrthoDB" id="501320at2"/>
<keyword evidence="3" id="KW-0813">Transport</keyword>
<dbReference type="SUPFAM" id="SSF52540">
    <property type="entry name" value="P-loop containing nucleoside triphosphate hydrolases"/>
    <property type="match status" value="2"/>
</dbReference>
<dbReference type="PROSITE" id="PS00211">
    <property type="entry name" value="ABC_TRANSPORTER_1"/>
    <property type="match status" value="1"/>
</dbReference>
<keyword evidence="6 10" id="KW-0067">ATP-binding</keyword>
<keyword evidence="10" id="KW-0378">Hydrolase</keyword>
<reference evidence="10 11" key="1">
    <citation type="submission" date="2019-02" db="EMBL/GenBank/DDBJ databases">
        <title>Closed genome of Sporomusa termitida DSM 4440.</title>
        <authorList>
            <person name="Poehlein A."/>
            <person name="Daniel R."/>
        </authorList>
    </citation>
    <scope>NUCLEOTIDE SEQUENCE [LARGE SCALE GENOMIC DNA]</scope>
    <source>
        <strain evidence="10 11">DSM 4440</strain>
    </source>
</reference>
<dbReference type="EC" id="3.6.3.-" evidence="10"/>
<evidence type="ECO:0000256" key="2">
    <source>
        <dbReference type="ARBA" id="ARBA00005417"/>
    </source>
</evidence>
<dbReference type="SMART" id="SM00382">
    <property type="entry name" value="AAA"/>
    <property type="match status" value="2"/>
</dbReference>
<proteinExistence type="inferred from homology"/>
<organism evidence="10 11">
    <name type="scientific">Sporomusa termitida</name>
    <dbReference type="NCBI Taxonomy" id="2377"/>
    <lineage>
        <taxon>Bacteria</taxon>
        <taxon>Bacillati</taxon>
        <taxon>Bacillota</taxon>
        <taxon>Negativicutes</taxon>
        <taxon>Selenomonadales</taxon>
        <taxon>Sporomusaceae</taxon>
        <taxon>Sporomusa</taxon>
    </lineage>
</organism>
<dbReference type="InterPro" id="IPR027417">
    <property type="entry name" value="P-loop_NTPase"/>
</dbReference>
<dbReference type="InterPro" id="IPR017871">
    <property type="entry name" value="ABC_transporter-like_CS"/>
</dbReference>
<protein>
    <submittedName>
        <fullName evidence="10">HMP/thiamine import ATP-binding protein YkoD</fullName>
        <ecNumber evidence="10">3.6.3.-</ecNumber>
    </submittedName>
</protein>
<evidence type="ECO:0000256" key="3">
    <source>
        <dbReference type="ARBA" id="ARBA00022448"/>
    </source>
</evidence>
<dbReference type="PROSITE" id="PS50893">
    <property type="entry name" value="ABC_TRANSPORTER_2"/>
    <property type="match status" value="2"/>
</dbReference>
<dbReference type="InterPro" id="IPR003439">
    <property type="entry name" value="ABC_transporter-like_ATP-bd"/>
</dbReference>
<evidence type="ECO:0000256" key="1">
    <source>
        <dbReference type="ARBA" id="ARBA00004202"/>
    </source>
</evidence>
<evidence type="ECO:0000313" key="11">
    <source>
        <dbReference type="Proteomes" id="UP000320776"/>
    </source>
</evidence>
<dbReference type="KEGG" id="sted:SPTER_03620"/>
<dbReference type="RefSeq" id="WP_144348796.1">
    <property type="nucleotide sequence ID" value="NZ_CP036259.1"/>
</dbReference>
<evidence type="ECO:0000259" key="9">
    <source>
        <dbReference type="PROSITE" id="PS50893"/>
    </source>
</evidence>
<dbReference type="InterPro" id="IPR015856">
    <property type="entry name" value="ABC_transpr_CbiO/EcfA_su"/>
</dbReference>
<keyword evidence="5" id="KW-0547">Nucleotide-binding</keyword>
<dbReference type="Proteomes" id="UP000320776">
    <property type="component" value="Chromosome"/>
</dbReference>
<dbReference type="PANTHER" id="PTHR43553:SF24">
    <property type="entry name" value="ENERGY-COUPLING FACTOR TRANSPORTER ATP-BINDING PROTEIN ECFA1"/>
    <property type="match status" value="1"/>
</dbReference>
<dbReference type="GO" id="GO:0043190">
    <property type="term" value="C:ATP-binding cassette (ABC) transporter complex"/>
    <property type="evidence" value="ECO:0007669"/>
    <property type="project" value="TreeGrafter"/>
</dbReference>
<comment type="subcellular location">
    <subcellularLocation>
        <location evidence="1">Cell membrane</location>
        <topology evidence="1">Peripheral membrane protein</topology>
    </subcellularLocation>
</comment>
<keyword evidence="8" id="KW-0472">Membrane</keyword>
<dbReference type="Gene3D" id="3.40.50.300">
    <property type="entry name" value="P-loop containing nucleotide triphosphate hydrolases"/>
    <property type="match status" value="2"/>
</dbReference>
<comment type="similarity">
    <text evidence="2">Belongs to the ABC transporter superfamily.</text>
</comment>
<name>A0A517DP08_9FIRM</name>
<dbReference type="PANTHER" id="PTHR43553">
    <property type="entry name" value="HEAVY METAL TRANSPORTER"/>
    <property type="match status" value="1"/>
</dbReference>
<evidence type="ECO:0000313" key="10">
    <source>
        <dbReference type="EMBL" id="QDR79103.1"/>
    </source>
</evidence>
<dbReference type="GO" id="GO:0005524">
    <property type="term" value="F:ATP binding"/>
    <property type="evidence" value="ECO:0007669"/>
    <property type="project" value="UniProtKB-KW"/>
</dbReference>
<dbReference type="InterPro" id="IPR050095">
    <property type="entry name" value="ECF_ABC_transporter_ATP-bd"/>
</dbReference>
<dbReference type="FunFam" id="3.40.50.300:FF:000224">
    <property type="entry name" value="Energy-coupling factor transporter ATP-binding protein EcfA"/>
    <property type="match status" value="1"/>
</dbReference>
<keyword evidence="4" id="KW-1003">Cell membrane</keyword>
<dbReference type="CDD" id="cd03225">
    <property type="entry name" value="ABC_cobalt_CbiO_domain1"/>
    <property type="match status" value="2"/>
</dbReference>
<evidence type="ECO:0000256" key="8">
    <source>
        <dbReference type="ARBA" id="ARBA00023136"/>
    </source>
</evidence>
<evidence type="ECO:0000256" key="5">
    <source>
        <dbReference type="ARBA" id="ARBA00022741"/>
    </source>
</evidence>
<dbReference type="NCBIfam" id="NF010167">
    <property type="entry name" value="PRK13648.1"/>
    <property type="match status" value="2"/>
</dbReference>
<dbReference type="AlphaFoldDB" id="A0A517DP08"/>
<evidence type="ECO:0000256" key="7">
    <source>
        <dbReference type="ARBA" id="ARBA00022967"/>
    </source>
</evidence>
<accession>A0A517DP08</accession>
<dbReference type="EMBL" id="CP036259">
    <property type="protein sequence ID" value="QDR79103.1"/>
    <property type="molecule type" value="Genomic_DNA"/>
</dbReference>
<feature type="domain" description="ABC transporter" evidence="9">
    <location>
        <begin position="5"/>
        <end position="245"/>
    </location>
</feature>
<dbReference type="GO" id="GO:0042626">
    <property type="term" value="F:ATPase-coupled transmembrane transporter activity"/>
    <property type="evidence" value="ECO:0007669"/>
    <property type="project" value="TreeGrafter"/>
</dbReference>
<dbReference type="Pfam" id="PF00005">
    <property type="entry name" value="ABC_tran"/>
    <property type="match status" value="2"/>
</dbReference>
<dbReference type="InterPro" id="IPR003593">
    <property type="entry name" value="AAA+_ATPase"/>
</dbReference>
<evidence type="ECO:0000256" key="4">
    <source>
        <dbReference type="ARBA" id="ARBA00022475"/>
    </source>
</evidence>